<reference evidence="7 8" key="1">
    <citation type="submission" date="2015-11" db="EMBL/GenBank/DDBJ databases">
        <title>Complete genome sequencing of a biphenyl-degrading bacterium, Pseudomonas putida KF715 (=NBRC110667).</title>
        <authorList>
            <person name="Suenaga H."/>
            <person name="Fujihara N."/>
            <person name="Watanabe T."/>
            <person name="Hirose J."/>
            <person name="Kimura N."/>
            <person name="Yamazoe A."/>
            <person name="Hosoyama A."/>
            <person name="Shimodaira J."/>
            <person name="Furukawa K."/>
        </authorList>
    </citation>
    <scope>NUCLEOTIDE SEQUENCE [LARGE SCALE GENOMIC DNA]</scope>
    <source>
        <strain evidence="7 8">KF715</strain>
    </source>
</reference>
<dbReference type="Pfam" id="PF08281">
    <property type="entry name" value="Sigma70_r4_2"/>
    <property type="match status" value="1"/>
</dbReference>
<dbReference type="PANTHER" id="PTHR43133">
    <property type="entry name" value="RNA POLYMERASE ECF-TYPE SIGMA FACTO"/>
    <property type="match status" value="1"/>
</dbReference>
<dbReference type="InterPro" id="IPR013325">
    <property type="entry name" value="RNA_pol_sigma_r2"/>
</dbReference>
<dbReference type="GO" id="GO:0006352">
    <property type="term" value="P:DNA-templated transcription initiation"/>
    <property type="evidence" value="ECO:0007669"/>
    <property type="project" value="InterPro"/>
</dbReference>
<dbReference type="GO" id="GO:0003677">
    <property type="term" value="F:DNA binding"/>
    <property type="evidence" value="ECO:0007669"/>
    <property type="project" value="InterPro"/>
</dbReference>
<dbReference type="InterPro" id="IPR014284">
    <property type="entry name" value="RNA_pol_sigma-70_dom"/>
</dbReference>
<feature type="domain" description="RNA polymerase sigma factor 70 region 4 type 2" evidence="6">
    <location>
        <begin position="114"/>
        <end position="166"/>
    </location>
</feature>
<dbReference type="RefSeq" id="WP_019472810.1">
    <property type="nucleotide sequence ID" value="NZ_AP015029.1"/>
</dbReference>
<dbReference type="InterPro" id="IPR013324">
    <property type="entry name" value="RNA_pol_sigma_r3/r4-like"/>
</dbReference>
<dbReference type="EMBL" id="AP015029">
    <property type="protein sequence ID" value="BAW22386.1"/>
    <property type="molecule type" value="Genomic_DNA"/>
</dbReference>
<dbReference type="SUPFAM" id="SSF88946">
    <property type="entry name" value="Sigma2 domain of RNA polymerase sigma factors"/>
    <property type="match status" value="1"/>
</dbReference>
<dbReference type="InterPro" id="IPR039425">
    <property type="entry name" value="RNA_pol_sigma-70-like"/>
</dbReference>
<comment type="similarity">
    <text evidence="1">Belongs to the sigma-70 factor family. ECF subfamily.</text>
</comment>
<dbReference type="InterPro" id="IPR013249">
    <property type="entry name" value="RNA_pol_sigma70_r4_t2"/>
</dbReference>
<evidence type="ECO:0000313" key="8">
    <source>
        <dbReference type="Proteomes" id="UP000218731"/>
    </source>
</evidence>
<dbReference type="AlphaFoldDB" id="A0A1L7NAA8"/>
<evidence type="ECO:0000256" key="1">
    <source>
        <dbReference type="ARBA" id="ARBA00010641"/>
    </source>
</evidence>
<organism evidence="7 8">
    <name type="scientific">Pseudomonas putida</name>
    <name type="common">Arthrobacter siderocapsulatus</name>
    <dbReference type="NCBI Taxonomy" id="303"/>
    <lineage>
        <taxon>Bacteria</taxon>
        <taxon>Pseudomonadati</taxon>
        <taxon>Pseudomonadota</taxon>
        <taxon>Gammaproteobacteria</taxon>
        <taxon>Pseudomonadales</taxon>
        <taxon>Pseudomonadaceae</taxon>
        <taxon>Pseudomonas</taxon>
    </lineage>
</organism>
<dbReference type="NCBIfam" id="NF007232">
    <property type="entry name" value="PRK09651.1"/>
    <property type="match status" value="1"/>
</dbReference>
<dbReference type="Pfam" id="PF04542">
    <property type="entry name" value="Sigma70_r2"/>
    <property type="match status" value="1"/>
</dbReference>
<evidence type="ECO:0000259" key="5">
    <source>
        <dbReference type="Pfam" id="PF04542"/>
    </source>
</evidence>
<name>A0A1L7NAA8_PSEPU</name>
<keyword evidence="3" id="KW-0731">Sigma factor</keyword>
<evidence type="ECO:0000256" key="3">
    <source>
        <dbReference type="ARBA" id="ARBA00023082"/>
    </source>
</evidence>
<sequence>MPYPQPPASARHDEMHALYRDHSQWLQGWIRRRLGNADRAADITQDTFLRLISSALRQPLAEPRSFLATVARRVMIDQLRRRNLEQAYLEFLGSQPVLEECSPEQRLLMLETLMQLNAMLDGLGQKVRDTFLYVQLDGLTYPEVAQRLGVSVSSVTKYMAKATERCLLFAFDAQL</sequence>
<dbReference type="InterPro" id="IPR007627">
    <property type="entry name" value="RNA_pol_sigma70_r2"/>
</dbReference>
<evidence type="ECO:0000256" key="2">
    <source>
        <dbReference type="ARBA" id="ARBA00023015"/>
    </source>
</evidence>
<dbReference type="Gene3D" id="1.10.1740.10">
    <property type="match status" value="1"/>
</dbReference>
<dbReference type="InterPro" id="IPR036388">
    <property type="entry name" value="WH-like_DNA-bd_sf"/>
</dbReference>
<dbReference type="NCBIfam" id="TIGR02937">
    <property type="entry name" value="sigma70-ECF"/>
    <property type="match status" value="1"/>
</dbReference>
<dbReference type="Gene3D" id="1.10.10.10">
    <property type="entry name" value="Winged helix-like DNA-binding domain superfamily/Winged helix DNA-binding domain"/>
    <property type="match status" value="1"/>
</dbReference>
<evidence type="ECO:0000259" key="6">
    <source>
        <dbReference type="Pfam" id="PF08281"/>
    </source>
</evidence>
<gene>
    <name evidence="7" type="ORF">KF715C_ch18130</name>
</gene>
<evidence type="ECO:0000256" key="4">
    <source>
        <dbReference type="ARBA" id="ARBA00023163"/>
    </source>
</evidence>
<dbReference type="Proteomes" id="UP000218731">
    <property type="component" value="Chromosome 1"/>
</dbReference>
<dbReference type="NCBIfam" id="NF009180">
    <property type="entry name" value="PRK12528.1"/>
    <property type="match status" value="1"/>
</dbReference>
<dbReference type="PANTHER" id="PTHR43133:SF63">
    <property type="entry name" value="RNA POLYMERASE SIGMA FACTOR FECI-RELATED"/>
    <property type="match status" value="1"/>
</dbReference>
<keyword evidence="4" id="KW-0804">Transcription</keyword>
<keyword evidence="2" id="KW-0805">Transcription regulation</keyword>
<protein>
    <submittedName>
        <fullName evidence="7">ECF subfamily RNA polymerase sigma-24 factor</fullName>
    </submittedName>
</protein>
<evidence type="ECO:0000313" key="7">
    <source>
        <dbReference type="EMBL" id="BAW22386.1"/>
    </source>
</evidence>
<dbReference type="SUPFAM" id="SSF88659">
    <property type="entry name" value="Sigma3 and sigma4 domains of RNA polymerase sigma factors"/>
    <property type="match status" value="1"/>
</dbReference>
<dbReference type="GO" id="GO:0016987">
    <property type="term" value="F:sigma factor activity"/>
    <property type="evidence" value="ECO:0007669"/>
    <property type="project" value="UniProtKB-KW"/>
</dbReference>
<accession>A0A1L7NAA8</accession>
<proteinExistence type="inferred from homology"/>
<feature type="domain" description="RNA polymerase sigma-70 region 2" evidence="5">
    <location>
        <begin position="18"/>
        <end position="83"/>
    </location>
</feature>